<evidence type="ECO:0000313" key="1">
    <source>
        <dbReference type="EMBL" id="QHT79536.1"/>
    </source>
</evidence>
<dbReference type="EMBL" id="MN739950">
    <property type="protein sequence ID" value="QHT79536.1"/>
    <property type="molecule type" value="Genomic_DNA"/>
</dbReference>
<reference evidence="1" key="1">
    <citation type="journal article" date="2020" name="Nature">
        <title>Giant virus diversity and host interactions through global metagenomics.</title>
        <authorList>
            <person name="Schulz F."/>
            <person name="Roux S."/>
            <person name="Paez-Espino D."/>
            <person name="Jungbluth S."/>
            <person name="Walsh D.A."/>
            <person name="Denef V.J."/>
            <person name="McMahon K.D."/>
            <person name="Konstantinidis K.T."/>
            <person name="Eloe-Fadrosh E.A."/>
            <person name="Kyrpides N.C."/>
            <person name="Woyke T."/>
        </authorList>
    </citation>
    <scope>NUCLEOTIDE SEQUENCE</scope>
    <source>
        <strain evidence="1">GVMAG-M-3300023184-101</strain>
    </source>
</reference>
<organism evidence="1">
    <name type="scientific">viral metagenome</name>
    <dbReference type="NCBI Taxonomy" id="1070528"/>
    <lineage>
        <taxon>unclassified sequences</taxon>
        <taxon>metagenomes</taxon>
        <taxon>organismal metagenomes</taxon>
    </lineage>
</organism>
<proteinExistence type="predicted"/>
<sequence>MKQIHIQGKQHIYKCMKANLDENADKYKVREGMEDLNEELFTHAIQFDMIRRLYLGNSDPPAIQAQTPKVSEADEIAPCPTASARATDEIAPCPTASARATDGITPCRPSPTARAAVGIAPCRPSPTASGIAKKIAGYKSQDIKKEMYDKDQLITFDEVVEKLVASKLKCCYCSCQIMLIYKNVREPTQWTLDRKDNDLCHSCDNTVIACLKCNLQRRVTNVDKFEFTKKLKIQKGF</sequence>
<protein>
    <submittedName>
        <fullName evidence="1">Uncharacterized protein</fullName>
    </submittedName>
</protein>
<dbReference type="Gene3D" id="3.30.40.220">
    <property type="match status" value="1"/>
</dbReference>
<accession>A0A6C0HHF3</accession>
<name>A0A6C0HHF3_9ZZZZ</name>
<dbReference type="AlphaFoldDB" id="A0A6C0HHF3"/>